<name>B6H726_PENRW</name>
<protein>
    <submittedName>
        <fullName evidence="2">Uncharacterized protein</fullName>
    </submittedName>
</protein>
<organism evidence="2 3">
    <name type="scientific">Penicillium rubens (strain ATCC 28089 / DSM 1075 / NRRL 1951 / Wisconsin 54-1255)</name>
    <name type="common">Penicillium chrysogenum</name>
    <dbReference type="NCBI Taxonomy" id="500485"/>
    <lineage>
        <taxon>Eukaryota</taxon>
        <taxon>Fungi</taxon>
        <taxon>Dikarya</taxon>
        <taxon>Ascomycota</taxon>
        <taxon>Pezizomycotina</taxon>
        <taxon>Eurotiomycetes</taxon>
        <taxon>Eurotiomycetidae</taxon>
        <taxon>Eurotiales</taxon>
        <taxon>Aspergillaceae</taxon>
        <taxon>Penicillium</taxon>
        <taxon>Penicillium chrysogenum species complex</taxon>
    </lineage>
</organism>
<evidence type="ECO:0000313" key="2">
    <source>
        <dbReference type="EMBL" id="CAP92799.1"/>
    </source>
</evidence>
<keyword evidence="3" id="KW-1185">Reference proteome</keyword>
<reference evidence="2 3" key="1">
    <citation type="journal article" date="2008" name="Nat. Biotechnol.">
        <title>Genome sequencing and analysis of the filamentous fungus Penicillium chrysogenum.</title>
        <authorList>
            <person name="van den Berg M.A."/>
            <person name="Albang R."/>
            <person name="Albermann K."/>
            <person name="Badger J.H."/>
            <person name="Daran J.-M."/>
            <person name="Driessen A.J.M."/>
            <person name="Garcia-Estrada C."/>
            <person name="Fedorova N.D."/>
            <person name="Harris D.M."/>
            <person name="Heijne W.H.M."/>
            <person name="Joardar V.S."/>
            <person name="Kiel J.A.K.W."/>
            <person name="Kovalchuk A."/>
            <person name="Martin J.F."/>
            <person name="Nierman W.C."/>
            <person name="Nijland J.G."/>
            <person name="Pronk J.T."/>
            <person name="Roubos J.A."/>
            <person name="van der Klei I.J."/>
            <person name="van Peij N.N.M.E."/>
            <person name="Veenhuis M."/>
            <person name="von Doehren H."/>
            <person name="Wagner C."/>
            <person name="Wortman J.R."/>
            <person name="Bovenberg R.A.L."/>
        </authorList>
    </citation>
    <scope>NUCLEOTIDE SEQUENCE [LARGE SCALE GENOMIC DNA]</scope>
    <source>
        <strain evidence="3">ATCC 28089 / DSM 1075 / NRRL 1951 / Wisconsin 54-1255</strain>
    </source>
</reference>
<keyword evidence="1" id="KW-0472">Membrane</keyword>
<dbReference type="Proteomes" id="UP000000724">
    <property type="component" value="Contig Pc00c16"/>
</dbReference>
<dbReference type="AlphaFoldDB" id="B6H726"/>
<evidence type="ECO:0000313" key="3">
    <source>
        <dbReference type="Proteomes" id="UP000000724"/>
    </source>
</evidence>
<dbReference type="HOGENOM" id="CLU_2264607_0_0_1"/>
<accession>B6H726</accession>
<dbReference type="EMBL" id="AM920431">
    <property type="protein sequence ID" value="CAP92799.1"/>
    <property type="molecule type" value="Genomic_DNA"/>
</dbReference>
<keyword evidence="1" id="KW-0812">Transmembrane</keyword>
<keyword evidence="1" id="KW-1133">Transmembrane helix</keyword>
<dbReference type="VEuPathDB" id="FungiDB:PCH_Pc16g01290"/>
<proteinExistence type="predicted"/>
<gene>
    <name evidence="2" type="ORF">Pc16g01290</name>
    <name evidence="2" type="ORF">PCH_Pc16g01290</name>
</gene>
<sequence>MRSSLVKYVIGILGILVDFRIVAVSIINLGDRRLDFIVSYDYKSGVRAIYPDSLYSRTIIKKLREVKDILGILVDFRAVAASIIIFSNYKSGVRVGFVLGRLS</sequence>
<evidence type="ECO:0000256" key="1">
    <source>
        <dbReference type="SAM" id="Phobius"/>
    </source>
</evidence>
<feature type="transmembrane region" description="Helical" evidence="1">
    <location>
        <begin position="6"/>
        <end position="29"/>
    </location>
</feature>